<dbReference type="InterPro" id="IPR003661">
    <property type="entry name" value="HisK_dim/P_dom"/>
</dbReference>
<dbReference type="Gene3D" id="1.10.287.130">
    <property type="match status" value="1"/>
</dbReference>
<dbReference type="Pfam" id="PF00497">
    <property type="entry name" value="SBP_bac_3"/>
    <property type="match status" value="1"/>
</dbReference>
<keyword evidence="5" id="KW-0418">Kinase</keyword>
<dbReference type="AlphaFoldDB" id="A0A0D8I716"/>
<dbReference type="PATRIC" id="fig|84022.5.peg.2050"/>
<dbReference type="PROSITE" id="PS50109">
    <property type="entry name" value="HIS_KIN"/>
    <property type="match status" value="1"/>
</dbReference>
<keyword evidence="7" id="KW-0808">Transferase</keyword>
<dbReference type="KEGG" id="cace:CACET_c03020"/>
<dbReference type="Proteomes" id="UP000035704">
    <property type="component" value="Chromosome"/>
</dbReference>
<dbReference type="Pfam" id="PF00512">
    <property type="entry name" value="HisKA"/>
    <property type="match status" value="1"/>
</dbReference>
<name>A0A0D8I716_9CLOT</name>
<dbReference type="InterPro" id="IPR003594">
    <property type="entry name" value="HATPase_dom"/>
</dbReference>
<dbReference type="Gene3D" id="3.30.565.10">
    <property type="entry name" value="Histidine kinase-like ATPase, C-terminal domain"/>
    <property type="match status" value="1"/>
</dbReference>
<dbReference type="SUPFAM" id="SSF47384">
    <property type="entry name" value="Homodimeric domain of signal transducing histidine kinase"/>
    <property type="match status" value="1"/>
</dbReference>
<dbReference type="STRING" id="84022.CACET_c03020"/>
<protein>
    <recommendedName>
        <fullName evidence="2">histidine kinase</fullName>
        <ecNumber evidence="2">2.7.13.3</ecNumber>
    </recommendedName>
</protein>
<dbReference type="PANTHER" id="PTHR35936:SF19">
    <property type="entry name" value="AMINO-ACID-BINDING PROTEIN YXEM-RELATED"/>
    <property type="match status" value="1"/>
</dbReference>
<evidence type="ECO:0000313" key="8">
    <source>
        <dbReference type="Proteomes" id="UP000035704"/>
    </source>
</evidence>
<dbReference type="GO" id="GO:0000155">
    <property type="term" value="F:phosphorelay sensor kinase activity"/>
    <property type="evidence" value="ECO:0007669"/>
    <property type="project" value="InterPro"/>
</dbReference>
<organism evidence="7 8">
    <name type="scientific">Clostridium aceticum</name>
    <dbReference type="NCBI Taxonomy" id="84022"/>
    <lineage>
        <taxon>Bacteria</taxon>
        <taxon>Bacillati</taxon>
        <taxon>Bacillota</taxon>
        <taxon>Clostridia</taxon>
        <taxon>Eubacteriales</taxon>
        <taxon>Clostridiaceae</taxon>
        <taxon>Clostridium</taxon>
    </lineage>
</organism>
<dbReference type="SMART" id="SM00062">
    <property type="entry name" value="PBPb"/>
    <property type="match status" value="1"/>
</dbReference>
<proteinExistence type="predicted"/>
<dbReference type="SUPFAM" id="SSF55874">
    <property type="entry name" value="ATPase domain of HSP90 chaperone/DNA topoisomerase II/histidine kinase"/>
    <property type="match status" value="1"/>
</dbReference>
<dbReference type="OrthoDB" id="9784397at2"/>
<comment type="catalytic activity">
    <reaction evidence="1">
        <text>ATP + protein L-histidine = ADP + protein N-phospho-L-histidine.</text>
        <dbReference type="EC" id="2.7.13.3"/>
    </reaction>
</comment>
<dbReference type="SUPFAM" id="SSF53850">
    <property type="entry name" value="Periplasmic binding protein-like II"/>
    <property type="match status" value="1"/>
</dbReference>
<dbReference type="InterPro" id="IPR036097">
    <property type="entry name" value="HisK_dim/P_sf"/>
</dbReference>
<keyword evidence="3" id="KW-0597">Phosphoprotein</keyword>
<evidence type="ECO:0000313" key="7">
    <source>
        <dbReference type="EMBL" id="AKL93818.1"/>
    </source>
</evidence>
<dbReference type="SMART" id="SM00388">
    <property type="entry name" value="HisKA"/>
    <property type="match status" value="1"/>
</dbReference>
<dbReference type="InterPro" id="IPR004358">
    <property type="entry name" value="Sig_transdc_His_kin-like_C"/>
</dbReference>
<dbReference type="InterPro" id="IPR005467">
    <property type="entry name" value="His_kinase_dom"/>
</dbReference>
<dbReference type="Pfam" id="PF02518">
    <property type="entry name" value="HATPase_c"/>
    <property type="match status" value="1"/>
</dbReference>
<keyword evidence="6" id="KW-0902">Two-component regulatory system</keyword>
<evidence type="ECO:0000256" key="5">
    <source>
        <dbReference type="ARBA" id="ARBA00022777"/>
    </source>
</evidence>
<dbReference type="EMBL" id="CP009687">
    <property type="protein sequence ID" value="AKL93818.1"/>
    <property type="molecule type" value="Genomic_DNA"/>
</dbReference>
<dbReference type="PRINTS" id="PR00344">
    <property type="entry name" value="BCTRLSENSOR"/>
</dbReference>
<dbReference type="CDD" id="cd00075">
    <property type="entry name" value="HATPase"/>
    <property type="match status" value="1"/>
</dbReference>
<gene>
    <name evidence="7" type="primary">zraS</name>
    <name evidence="7" type="ORF">CACET_c03020</name>
</gene>
<dbReference type="RefSeq" id="WP_044826134.1">
    <property type="nucleotide sequence ID" value="NZ_CP009687.1"/>
</dbReference>
<dbReference type="SMART" id="SM00387">
    <property type="entry name" value="HATPase_c"/>
    <property type="match status" value="1"/>
</dbReference>
<sequence length="531" mass="60539">MKKAVIILFILLNIALPQPSFAVSGTYRVAGDRQFPPYEYVDHDGVYKGFNVDILKAISIVTGIEFEFLPMRWEDAYNSIERGEADIIQGMKESHDRKNKFLFTDSLLLNSQSIFVLDSNTAIYSKRDLAGKVIALIKEDIVYQEISKINDVKIVQYDSLEEALQDLLNNKVDALIGNTLTVNYLCNEMNSIDLIKIVGDTLNEQKYAMAVAIDNEILLDKLNKGIYEIQKNGMYDSLYRRWFGIPIKNTKTQYEILLKVTFGICGALIVIILAIQSINRKLKKIIQAKTEAQKALINELRHYDKMQFMDKIISSVAHEIRNPLTSIKIYTSQMKNKIDNKEFMIAAAEDIPEEIDRIDGLIKEFMQYTSPKKPVIEDFNLYEELMSSIKFVKLQIETIKLKINIDKTYSIKFDISQFKQMVLNILLNSKDAVKDVDMPIIEISAIEADDNIVLYFKDNGYGMNKDDIQYIFEPFYTTKAVGNGVGMFVVKQIVDENGGSIHVESDGKQKGMCITLKAKKGELNEKQTADS</sequence>
<dbReference type="Gene3D" id="3.40.190.10">
    <property type="entry name" value="Periplasmic binding protein-like II"/>
    <property type="match status" value="2"/>
</dbReference>
<accession>A0A0D8I716</accession>
<evidence type="ECO:0000256" key="3">
    <source>
        <dbReference type="ARBA" id="ARBA00022553"/>
    </source>
</evidence>
<dbReference type="InterPro" id="IPR036890">
    <property type="entry name" value="HATPase_C_sf"/>
</dbReference>
<evidence type="ECO:0000256" key="2">
    <source>
        <dbReference type="ARBA" id="ARBA00012438"/>
    </source>
</evidence>
<dbReference type="InterPro" id="IPR001638">
    <property type="entry name" value="Solute-binding_3/MltF_N"/>
</dbReference>
<dbReference type="EC" id="2.7.13.3" evidence="2"/>
<dbReference type="CDD" id="cd13704">
    <property type="entry name" value="PBP2_HisK"/>
    <property type="match status" value="1"/>
</dbReference>
<evidence type="ECO:0000256" key="4">
    <source>
        <dbReference type="ARBA" id="ARBA00022729"/>
    </source>
</evidence>
<evidence type="ECO:0000256" key="6">
    <source>
        <dbReference type="ARBA" id="ARBA00023012"/>
    </source>
</evidence>
<dbReference type="PANTHER" id="PTHR35936">
    <property type="entry name" value="MEMBRANE-BOUND LYTIC MUREIN TRANSGLYCOSYLASE F"/>
    <property type="match status" value="1"/>
</dbReference>
<reference evidence="7 8" key="1">
    <citation type="submission" date="2014-10" db="EMBL/GenBank/DDBJ databases">
        <title>Genome sequence of Clostridium aceticum DSM 1496.</title>
        <authorList>
            <person name="Poehlein A."/>
            <person name="Schiel-Bengelsdorf B."/>
            <person name="Gottschalk G."/>
            <person name="Duerre P."/>
            <person name="Daniel R."/>
        </authorList>
    </citation>
    <scope>NUCLEOTIDE SEQUENCE [LARGE SCALE GENOMIC DNA]</scope>
    <source>
        <strain evidence="7 8">DSM 1496</strain>
    </source>
</reference>
<keyword evidence="4" id="KW-0732">Signal</keyword>
<dbReference type="CDD" id="cd00082">
    <property type="entry name" value="HisKA"/>
    <property type="match status" value="1"/>
</dbReference>
<keyword evidence="8" id="KW-1185">Reference proteome</keyword>
<evidence type="ECO:0000256" key="1">
    <source>
        <dbReference type="ARBA" id="ARBA00000085"/>
    </source>
</evidence>